<dbReference type="EMBL" id="JAPZBR010000005">
    <property type="protein sequence ID" value="KAJ5353470.1"/>
    <property type="molecule type" value="Genomic_DNA"/>
</dbReference>
<evidence type="ECO:0000256" key="2">
    <source>
        <dbReference type="ARBA" id="ARBA00022448"/>
    </source>
</evidence>
<reference evidence="9" key="1">
    <citation type="submission" date="2022-12" db="EMBL/GenBank/DDBJ databases">
        <authorList>
            <person name="Petersen C."/>
        </authorList>
    </citation>
    <scope>NUCLEOTIDE SEQUENCE</scope>
    <source>
        <strain evidence="9">IBT 35675</strain>
    </source>
</reference>
<protein>
    <recommendedName>
        <fullName evidence="8">Major facilitator superfamily (MFS) profile domain-containing protein</fullName>
    </recommendedName>
</protein>
<evidence type="ECO:0000256" key="6">
    <source>
        <dbReference type="SAM" id="MobiDB-lite"/>
    </source>
</evidence>
<dbReference type="GO" id="GO:0016020">
    <property type="term" value="C:membrane"/>
    <property type="evidence" value="ECO:0007669"/>
    <property type="project" value="UniProtKB-SubCell"/>
</dbReference>
<dbReference type="PROSITE" id="PS50850">
    <property type="entry name" value="MFS"/>
    <property type="match status" value="1"/>
</dbReference>
<dbReference type="AlphaFoldDB" id="A0A9W9US52"/>
<proteinExistence type="predicted"/>
<feature type="transmembrane region" description="Helical" evidence="7">
    <location>
        <begin position="457"/>
        <end position="479"/>
    </location>
</feature>
<dbReference type="CDD" id="cd17327">
    <property type="entry name" value="MFS_FEN2_like"/>
    <property type="match status" value="1"/>
</dbReference>
<evidence type="ECO:0000256" key="5">
    <source>
        <dbReference type="ARBA" id="ARBA00023136"/>
    </source>
</evidence>
<keyword evidence="4 7" id="KW-1133">Transmembrane helix</keyword>
<keyword evidence="5 7" id="KW-0472">Membrane</keyword>
<dbReference type="InterPro" id="IPR020846">
    <property type="entry name" value="MFS_dom"/>
</dbReference>
<dbReference type="Proteomes" id="UP001148299">
    <property type="component" value="Unassembled WGS sequence"/>
</dbReference>
<feature type="transmembrane region" description="Helical" evidence="7">
    <location>
        <begin position="124"/>
        <end position="146"/>
    </location>
</feature>
<keyword evidence="3 7" id="KW-0812">Transmembrane</keyword>
<dbReference type="SUPFAM" id="SSF103473">
    <property type="entry name" value="MFS general substrate transporter"/>
    <property type="match status" value="1"/>
</dbReference>
<feature type="transmembrane region" description="Helical" evidence="7">
    <location>
        <begin position="217"/>
        <end position="240"/>
    </location>
</feature>
<evidence type="ECO:0000256" key="7">
    <source>
        <dbReference type="SAM" id="Phobius"/>
    </source>
</evidence>
<evidence type="ECO:0000313" key="9">
    <source>
        <dbReference type="EMBL" id="KAJ5353470.1"/>
    </source>
</evidence>
<evidence type="ECO:0000259" key="8">
    <source>
        <dbReference type="PROSITE" id="PS50850"/>
    </source>
</evidence>
<dbReference type="Pfam" id="PF07690">
    <property type="entry name" value="MFS_1"/>
    <property type="match status" value="1"/>
</dbReference>
<dbReference type="FunFam" id="1.20.1250.20:FF:000068">
    <property type="entry name" value="MFS general substrate transporter"/>
    <property type="match status" value="1"/>
</dbReference>
<dbReference type="InterPro" id="IPR036259">
    <property type="entry name" value="MFS_trans_sf"/>
</dbReference>
<name>A0A9W9US52_PENBR</name>
<keyword evidence="10" id="KW-1185">Reference proteome</keyword>
<feature type="transmembrane region" description="Helical" evidence="7">
    <location>
        <begin position="152"/>
        <end position="172"/>
    </location>
</feature>
<comment type="caution">
    <text evidence="9">The sequence shown here is derived from an EMBL/GenBank/DDBJ whole genome shotgun (WGS) entry which is preliminary data.</text>
</comment>
<feature type="transmembrane region" description="Helical" evidence="7">
    <location>
        <begin position="184"/>
        <end position="205"/>
    </location>
</feature>
<dbReference type="InterPro" id="IPR011701">
    <property type="entry name" value="MFS"/>
</dbReference>
<accession>A0A9W9US52</accession>
<dbReference type="GO" id="GO:0022857">
    <property type="term" value="F:transmembrane transporter activity"/>
    <property type="evidence" value="ECO:0007669"/>
    <property type="project" value="InterPro"/>
</dbReference>
<keyword evidence="2" id="KW-0813">Transport</keyword>
<dbReference type="PANTHER" id="PTHR43791:SF19">
    <property type="entry name" value="TRANSPORTER, PUTATIVE (AFU_ORTHOLOGUE AFUA_1G01812)-RELATED"/>
    <property type="match status" value="1"/>
</dbReference>
<feature type="transmembrane region" description="Helical" evidence="7">
    <location>
        <begin position="424"/>
        <end position="445"/>
    </location>
</feature>
<evidence type="ECO:0000313" key="10">
    <source>
        <dbReference type="Proteomes" id="UP001148299"/>
    </source>
</evidence>
<feature type="transmembrane region" description="Helical" evidence="7">
    <location>
        <begin position="341"/>
        <end position="358"/>
    </location>
</feature>
<evidence type="ECO:0000256" key="3">
    <source>
        <dbReference type="ARBA" id="ARBA00022692"/>
    </source>
</evidence>
<dbReference type="PANTHER" id="PTHR43791">
    <property type="entry name" value="PERMEASE-RELATED"/>
    <property type="match status" value="1"/>
</dbReference>
<evidence type="ECO:0000256" key="1">
    <source>
        <dbReference type="ARBA" id="ARBA00004141"/>
    </source>
</evidence>
<comment type="subcellular location">
    <subcellularLocation>
        <location evidence="1">Membrane</location>
        <topology evidence="1">Multi-pass membrane protein</topology>
    </subcellularLocation>
</comment>
<dbReference type="Gene3D" id="1.20.1250.20">
    <property type="entry name" value="MFS general substrate transporter like domains"/>
    <property type="match status" value="2"/>
</dbReference>
<feature type="transmembrane region" description="Helical" evidence="7">
    <location>
        <begin position="390"/>
        <end position="412"/>
    </location>
</feature>
<evidence type="ECO:0000256" key="4">
    <source>
        <dbReference type="ARBA" id="ARBA00022989"/>
    </source>
</evidence>
<feature type="transmembrane region" description="Helical" evidence="7">
    <location>
        <begin position="365"/>
        <end position="384"/>
    </location>
</feature>
<feature type="domain" description="Major facilitator superfamily (MFS) profile" evidence="8">
    <location>
        <begin position="58"/>
        <end position="517"/>
    </location>
</feature>
<sequence>MATVYDDKPAASRLSDAERDPDLKDSVVAGFEDPDEGLSDEERAAIDRKLLWKLDIRLVPWLSLLYLVSFLDRTNIGNAKLVGLQTDLGMTNAQYNASLTIFFVSYSVFEPATNVLLKRLRPSIFIPSIMMAWGICMTCMGVVHNYAGLMAVRWFLGLSEAGLFPGVGYFLSCWYKRSEFGVRMAIFFSAAALAGSFGGLLAAAIAKMDGVGGLAGWSWIFILEGLATFVIGVASFWCVYDFPDQARFLSVDDRKRVLRRLALDQQSSAEHEEFKMDYFWASVKDWKTYTGAVIYMGADGALYAFSLFVPTIISELGNAFSIFLGDEELCYSSIRAQLLSVPPYAAAAVLTVTIGFIADRTRQRGLCNIGVSFLGMIGFSMLLGCESPGARYAGVFFGAMGIYPAIANTISWTSNNTEGVYKRGVSLGFIIGWGNLNGIVSSNIYRDDDKPRYYPGHGVVLAYLVLFLFGGSVVQYLLLRRENGKRRRGERDAWVEGLDPSQIDLLGDLRPDFIYTL</sequence>
<feature type="transmembrane region" description="Helical" evidence="7">
    <location>
        <begin position="292"/>
        <end position="313"/>
    </location>
</feature>
<gene>
    <name evidence="9" type="ORF">N7541_006034</name>
</gene>
<reference evidence="9" key="2">
    <citation type="journal article" date="2023" name="IMA Fungus">
        <title>Comparative genomic study of the Penicillium genus elucidates a diverse pangenome and 15 lateral gene transfer events.</title>
        <authorList>
            <person name="Petersen C."/>
            <person name="Sorensen T."/>
            <person name="Nielsen M.R."/>
            <person name="Sondergaard T.E."/>
            <person name="Sorensen J.L."/>
            <person name="Fitzpatrick D.A."/>
            <person name="Frisvad J.C."/>
            <person name="Nielsen K.L."/>
        </authorList>
    </citation>
    <scope>NUCLEOTIDE SEQUENCE</scope>
    <source>
        <strain evidence="9">IBT 35675</strain>
    </source>
</reference>
<feature type="region of interest" description="Disordered" evidence="6">
    <location>
        <begin position="1"/>
        <end position="37"/>
    </location>
</feature>
<organism evidence="9 10">
    <name type="scientific">Penicillium brevicompactum</name>
    <dbReference type="NCBI Taxonomy" id="5074"/>
    <lineage>
        <taxon>Eukaryota</taxon>
        <taxon>Fungi</taxon>
        <taxon>Dikarya</taxon>
        <taxon>Ascomycota</taxon>
        <taxon>Pezizomycotina</taxon>
        <taxon>Eurotiomycetes</taxon>
        <taxon>Eurotiomycetidae</taxon>
        <taxon>Eurotiales</taxon>
        <taxon>Aspergillaceae</taxon>
        <taxon>Penicillium</taxon>
    </lineage>
</organism>
<dbReference type="FunFam" id="1.20.1250.20:FF:000034">
    <property type="entry name" value="MFS general substrate transporter"/>
    <property type="match status" value="1"/>
</dbReference>
<feature type="compositionally biased region" description="Basic and acidic residues" evidence="6">
    <location>
        <begin position="1"/>
        <end position="25"/>
    </location>
</feature>